<dbReference type="Pfam" id="PF02892">
    <property type="entry name" value="zf-BED"/>
    <property type="match status" value="3"/>
</dbReference>
<dbReference type="SUPFAM" id="SSF57667">
    <property type="entry name" value="beta-beta-alpha zinc fingers"/>
    <property type="match status" value="3"/>
</dbReference>
<dbReference type="PANTHER" id="PTHR46481">
    <property type="entry name" value="ZINC FINGER BED DOMAIN-CONTAINING PROTEIN 4"/>
    <property type="match status" value="1"/>
</dbReference>
<protein>
    <submittedName>
        <fullName evidence="13">Zinc finger BED domain-containing protein 1-like isoform X1</fullName>
    </submittedName>
</protein>
<keyword evidence="3 9" id="KW-0863">Zinc-finger</keyword>
<keyword evidence="8" id="KW-0539">Nucleus</keyword>
<feature type="domain" description="BED-type" evidence="11">
    <location>
        <begin position="127"/>
        <end position="185"/>
    </location>
</feature>
<dbReference type="Pfam" id="PF05699">
    <property type="entry name" value="Dimer_Tnp_hAT"/>
    <property type="match status" value="1"/>
</dbReference>
<reference evidence="13" key="1">
    <citation type="submission" date="2025-08" db="UniProtKB">
        <authorList>
            <consortium name="RefSeq"/>
        </authorList>
    </citation>
    <scope>IDENTIFICATION</scope>
</reference>
<evidence type="ECO:0000256" key="8">
    <source>
        <dbReference type="ARBA" id="ARBA00023242"/>
    </source>
</evidence>
<feature type="domain" description="BED-type" evidence="11">
    <location>
        <begin position="21"/>
        <end position="81"/>
    </location>
</feature>
<feature type="region of interest" description="Disordered" evidence="10">
    <location>
        <begin position="88"/>
        <end position="108"/>
    </location>
</feature>
<name>A0A8B7YM56_ACAPL</name>
<sequence length="911" mass="101671">MPRGKIAQKVTVPKNLLVRKNFSSPIWKYFGFPTNPNDPSEPANEDEIVCALCNKSLSYNKSTTVMHKHLKGRHPNVFETLASTTPDKTLAKGKVGRPSGRRSSSLSSASRIQFGEGLKKANVVPKRSSSWVWNYFFFPQDPATQQPIKEFVTCALCEKKITYHGGTSPMRNHIRMVHKSEFAEHNQWEVVEVSQDMLNINAADPKVRHQEQQLETEEVNLSSLCEEDIYSDDLLQKKGLLHKKGACSSPIWRFFGFLPDPDDPAEAESPDKVVCALCGKQLMYANSSTTIMRNHLDHKHPKVYISQIPRTVAASTSAEAPKRSGSSMMNNRKKRLSTCIANYIAKDLKPLSSLEEPSFRKMLHEFDPRFVLPSREDFTQRIMPRLYDQVKNLTVLPALKNAKHVALSIDMWGRSSVDQYMTVTAHLLTSDWELKSFMLENVQFPLPHDASHIADCLNKVAADWTISEDPMKISALVTNNAVKNSFTGKHVPCLGHTLNTIVKAGLQCPGVQGPLGCCIKLIEFLHSAPITVDTSLAQQPSESQVVSQDVDVPSATQVGTEDVDISQHYETHQQLDVQGQLDVLERLVTAAQINVEDQADISALTTIQQVEARPVVQAEEPLTITMQDMSVPLGTTHSMLRGILDKRELLKTVLVAAEKTELVLSEADIKIVEEIEKVLAPLQTLAETILGRSYATASGLLPSVYYLKAVLKSKDDDLPEIIEMKQAMAKELASVYEDPSLSIILPRATFLDARYKKLPFFSEEQRVAIQEEIAKEIMLLTDNKVMEDAAHEEPPEKKPMHAWASLLGDMFDEEGVEVKESEPIGGAKDEIRRYLTEPRLGLEADPLKWWQQNGPRYPLLSAVAMKYLCIPSTSVPSEHLFSTAGIAIAAKRSLLDAKDVQLLPFLNANLQ</sequence>
<dbReference type="GO" id="GO:0008270">
    <property type="term" value="F:zinc ion binding"/>
    <property type="evidence" value="ECO:0007669"/>
    <property type="project" value="UniProtKB-KW"/>
</dbReference>
<dbReference type="GO" id="GO:0003677">
    <property type="term" value="F:DNA binding"/>
    <property type="evidence" value="ECO:0007669"/>
    <property type="project" value="UniProtKB-KW"/>
</dbReference>
<dbReference type="PROSITE" id="PS50808">
    <property type="entry name" value="ZF_BED"/>
    <property type="match status" value="3"/>
</dbReference>
<dbReference type="AlphaFoldDB" id="A0A8B7YM56"/>
<evidence type="ECO:0000256" key="1">
    <source>
        <dbReference type="ARBA" id="ARBA00004123"/>
    </source>
</evidence>
<evidence type="ECO:0000256" key="5">
    <source>
        <dbReference type="ARBA" id="ARBA00023015"/>
    </source>
</evidence>
<feature type="compositionally biased region" description="Low complexity" evidence="10">
    <location>
        <begin position="97"/>
        <end position="108"/>
    </location>
</feature>
<dbReference type="InterPro" id="IPR036236">
    <property type="entry name" value="Znf_C2H2_sf"/>
</dbReference>
<dbReference type="OrthoDB" id="1607513at2759"/>
<accession>A0A8B7YM56</accession>
<organism evidence="12 13">
    <name type="scientific">Acanthaster planci</name>
    <name type="common">Crown-of-thorns starfish</name>
    <dbReference type="NCBI Taxonomy" id="133434"/>
    <lineage>
        <taxon>Eukaryota</taxon>
        <taxon>Metazoa</taxon>
        <taxon>Echinodermata</taxon>
        <taxon>Eleutherozoa</taxon>
        <taxon>Asterozoa</taxon>
        <taxon>Asteroidea</taxon>
        <taxon>Valvatacea</taxon>
        <taxon>Valvatida</taxon>
        <taxon>Acanthasteridae</taxon>
        <taxon>Acanthaster</taxon>
    </lineage>
</organism>
<dbReference type="KEGG" id="aplc:110981250"/>
<evidence type="ECO:0000256" key="6">
    <source>
        <dbReference type="ARBA" id="ARBA00023125"/>
    </source>
</evidence>
<keyword evidence="5" id="KW-0805">Transcription regulation</keyword>
<dbReference type="GeneID" id="110981250"/>
<comment type="subcellular location">
    <subcellularLocation>
        <location evidence="1">Nucleus</location>
    </subcellularLocation>
</comment>
<dbReference type="SUPFAM" id="SSF140996">
    <property type="entry name" value="Hermes dimerisation domain"/>
    <property type="match status" value="1"/>
</dbReference>
<gene>
    <name evidence="13" type="primary">LOC110981250</name>
</gene>
<evidence type="ECO:0000256" key="10">
    <source>
        <dbReference type="SAM" id="MobiDB-lite"/>
    </source>
</evidence>
<dbReference type="SMART" id="SM00614">
    <property type="entry name" value="ZnF_BED"/>
    <property type="match status" value="3"/>
</dbReference>
<dbReference type="Proteomes" id="UP000694845">
    <property type="component" value="Unplaced"/>
</dbReference>
<evidence type="ECO:0000313" key="13">
    <source>
        <dbReference type="RefSeq" id="XP_022094348.1"/>
    </source>
</evidence>
<keyword evidence="2" id="KW-0479">Metal-binding</keyword>
<dbReference type="InterPro" id="IPR003656">
    <property type="entry name" value="Znf_BED"/>
</dbReference>
<dbReference type="GO" id="GO:0005634">
    <property type="term" value="C:nucleus"/>
    <property type="evidence" value="ECO:0007669"/>
    <property type="project" value="UniProtKB-SubCell"/>
</dbReference>
<dbReference type="PANTHER" id="PTHR46481:SF9">
    <property type="entry name" value="ZINC FINGER BED DOMAIN-CONTAINING PROTEIN 1-LIKE"/>
    <property type="match status" value="1"/>
</dbReference>
<keyword evidence="4" id="KW-0862">Zinc</keyword>
<evidence type="ECO:0000313" key="12">
    <source>
        <dbReference type="Proteomes" id="UP000694845"/>
    </source>
</evidence>
<evidence type="ECO:0000256" key="3">
    <source>
        <dbReference type="ARBA" id="ARBA00022771"/>
    </source>
</evidence>
<dbReference type="SUPFAM" id="SSF53098">
    <property type="entry name" value="Ribonuclease H-like"/>
    <property type="match status" value="1"/>
</dbReference>
<dbReference type="InterPro" id="IPR012337">
    <property type="entry name" value="RNaseH-like_sf"/>
</dbReference>
<proteinExistence type="predicted"/>
<evidence type="ECO:0000256" key="2">
    <source>
        <dbReference type="ARBA" id="ARBA00022723"/>
    </source>
</evidence>
<keyword evidence="6" id="KW-0238">DNA-binding</keyword>
<evidence type="ECO:0000256" key="9">
    <source>
        <dbReference type="PROSITE-ProRule" id="PRU00027"/>
    </source>
</evidence>
<dbReference type="RefSeq" id="XP_022094348.1">
    <property type="nucleotide sequence ID" value="XM_022238656.1"/>
</dbReference>
<dbReference type="InterPro" id="IPR008906">
    <property type="entry name" value="HATC_C_dom"/>
</dbReference>
<evidence type="ECO:0000256" key="7">
    <source>
        <dbReference type="ARBA" id="ARBA00023163"/>
    </source>
</evidence>
<keyword evidence="7" id="KW-0804">Transcription</keyword>
<dbReference type="GO" id="GO:0046983">
    <property type="term" value="F:protein dimerization activity"/>
    <property type="evidence" value="ECO:0007669"/>
    <property type="project" value="InterPro"/>
</dbReference>
<evidence type="ECO:0000256" key="4">
    <source>
        <dbReference type="ARBA" id="ARBA00022833"/>
    </source>
</evidence>
<keyword evidence="12" id="KW-1185">Reference proteome</keyword>
<dbReference type="InterPro" id="IPR052035">
    <property type="entry name" value="ZnF_BED_domain_contain"/>
</dbReference>
<feature type="domain" description="BED-type" evidence="11">
    <location>
        <begin position="246"/>
        <end position="307"/>
    </location>
</feature>
<evidence type="ECO:0000259" key="11">
    <source>
        <dbReference type="PROSITE" id="PS50808"/>
    </source>
</evidence>